<organism evidence="2 3">
    <name type="scientific">Lacrimispora celerecrescens</name>
    <dbReference type="NCBI Taxonomy" id="29354"/>
    <lineage>
        <taxon>Bacteria</taxon>
        <taxon>Bacillati</taxon>
        <taxon>Bacillota</taxon>
        <taxon>Clostridia</taxon>
        <taxon>Lachnospirales</taxon>
        <taxon>Lachnospiraceae</taxon>
        <taxon>Lacrimispora</taxon>
    </lineage>
</organism>
<feature type="compositionally biased region" description="Acidic residues" evidence="1">
    <location>
        <begin position="254"/>
        <end position="263"/>
    </location>
</feature>
<feature type="region of interest" description="Disordered" evidence="1">
    <location>
        <begin position="200"/>
        <end position="306"/>
    </location>
</feature>
<evidence type="ECO:0000313" key="3">
    <source>
        <dbReference type="Proteomes" id="UP000028525"/>
    </source>
</evidence>
<protein>
    <submittedName>
        <fullName evidence="2">Uncharacterized protein</fullName>
    </submittedName>
</protein>
<comment type="caution">
    <text evidence="2">The sequence shown here is derived from an EMBL/GenBank/DDBJ whole genome shotgun (WGS) entry which is preliminary data.</text>
</comment>
<accession>A0A084JA34</accession>
<dbReference type="RefSeq" id="WP_038285169.1">
    <property type="nucleotide sequence ID" value="NZ_JPME01000053.1"/>
</dbReference>
<dbReference type="EMBL" id="JPME01000053">
    <property type="protein sequence ID" value="KEZ85818.1"/>
    <property type="molecule type" value="Genomic_DNA"/>
</dbReference>
<dbReference type="STRING" id="29354.IO98_23535"/>
<sequence length="629" mass="68471">MKGAVKKVHRLKRVIAWLLTAAIVSGNISQLSVTTAYASETAERRSITSSNAGKASPSEATPSEAARIIDVQVTQSAIEKVLKKDFDRRPELREDLIPFEGDQKDLIIGKLYEELEGKTLVLQKKVGKAMYLVVVSDTLEGEPFFEADKSERIKQESILKNIQIIGVNGYKDRDCEFRLRIMGDDLMITDAQMEEFAVIGESSKTSAQPSSKGKQSGNSGSSESAGTKETAAVTEEETKAQETAAEETKTQETEAQENSETEETQIQTEGVKESETEEHSREAVEKSEDTVKDGDSNSERSEKDFSVSSLDINGISVSRHEVPVLFSTVNTRATASEADVDDSGQEEADLVSVGDTKILSEEERAALMGTDVATLNGEEKKINLFSFLSQPSFGMVVHSYGMTLLSTEVDSEGKLSPYETALTYYGPDAVDKKEAVEVNLSQSKTGTIKAGILYTYTVTYTMQAAPLYEYAAGGKLSLFDSYENAKILFTVPDGITIEEQPGKIKLISSDGEGKVYEISVGDEQNVIRPGKSDSITMNAFIDGNGKRAVGEDFTLPQDSVAFYADVKVADKTDKEHVTYPGNIETITYAEQPADTTLTLVSDDAWHIKKSVSPSANSYTVVKDNAGNPK</sequence>
<dbReference type="Proteomes" id="UP000028525">
    <property type="component" value="Unassembled WGS sequence"/>
</dbReference>
<feature type="compositionally biased region" description="Low complexity" evidence="1">
    <location>
        <begin position="210"/>
        <end position="233"/>
    </location>
</feature>
<feature type="compositionally biased region" description="Basic and acidic residues" evidence="1">
    <location>
        <begin position="236"/>
        <end position="252"/>
    </location>
</feature>
<reference evidence="2 3" key="1">
    <citation type="submission" date="2014-07" db="EMBL/GenBank/DDBJ databases">
        <title>Draft genome of Clostridium celerecrescens 152B isolated from sediments associated with methane hydrate from Krishna Godavari basin.</title>
        <authorList>
            <person name="Honkalas V.S."/>
            <person name="Dabir A.P."/>
            <person name="Arora P."/>
            <person name="Dhakephalkar P.K."/>
        </authorList>
    </citation>
    <scope>NUCLEOTIDE SEQUENCE [LARGE SCALE GENOMIC DNA]</scope>
    <source>
        <strain evidence="2 3">152B</strain>
    </source>
</reference>
<keyword evidence="3" id="KW-1185">Reference proteome</keyword>
<feature type="compositionally biased region" description="Basic and acidic residues" evidence="1">
    <location>
        <begin position="270"/>
        <end position="305"/>
    </location>
</feature>
<evidence type="ECO:0000313" key="2">
    <source>
        <dbReference type="EMBL" id="KEZ85818.1"/>
    </source>
</evidence>
<proteinExistence type="predicted"/>
<dbReference type="AlphaFoldDB" id="A0A084JA34"/>
<gene>
    <name evidence="2" type="ORF">IO98_23535</name>
</gene>
<evidence type="ECO:0000256" key="1">
    <source>
        <dbReference type="SAM" id="MobiDB-lite"/>
    </source>
</evidence>
<name>A0A084JA34_9FIRM</name>